<protein>
    <submittedName>
        <fullName evidence="1">Uncharacterized protein</fullName>
    </submittedName>
</protein>
<sequence length="59" mass="6627">MCASCKKSFEAKEDGACSSKIITYSRRKKHVGESMRRAGETRVEEAEALTQLRVWMMGG</sequence>
<evidence type="ECO:0000313" key="2">
    <source>
        <dbReference type="Proteomes" id="UP000886595"/>
    </source>
</evidence>
<organism evidence="1 2">
    <name type="scientific">Brassica carinata</name>
    <name type="common">Ethiopian mustard</name>
    <name type="synonym">Abyssinian cabbage</name>
    <dbReference type="NCBI Taxonomy" id="52824"/>
    <lineage>
        <taxon>Eukaryota</taxon>
        <taxon>Viridiplantae</taxon>
        <taxon>Streptophyta</taxon>
        <taxon>Embryophyta</taxon>
        <taxon>Tracheophyta</taxon>
        <taxon>Spermatophyta</taxon>
        <taxon>Magnoliopsida</taxon>
        <taxon>eudicotyledons</taxon>
        <taxon>Gunneridae</taxon>
        <taxon>Pentapetalae</taxon>
        <taxon>rosids</taxon>
        <taxon>malvids</taxon>
        <taxon>Brassicales</taxon>
        <taxon>Brassicaceae</taxon>
        <taxon>Brassiceae</taxon>
        <taxon>Brassica</taxon>
    </lineage>
</organism>
<proteinExistence type="predicted"/>
<gene>
    <name evidence="1" type="ORF">Bca52824_045169</name>
</gene>
<name>A0A8X7REH2_BRACI</name>
<dbReference type="EMBL" id="JAAMPC010000010">
    <property type="protein sequence ID" value="KAG2285565.1"/>
    <property type="molecule type" value="Genomic_DNA"/>
</dbReference>
<keyword evidence="2" id="KW-1185">Reference proteome</keyword>
<accession>A0A8X7REH2</accession>
<evidence type="ECO:0000313" key="1">
    <source>
        <dbReference type="EMBL" id="KAG2285565.1"/>
    </source>
</evidence>
<dbReference type="AlphaFoldDB" id="A0A8X7REH2"/>
<comment type="caution">
    <text evidence="1">The sequence shown here is derived from an EMBL/GenBank/DDBJ whole genome shotgun (WGS) entry which is preliminary data.</text>
</comment>
<reference evidence="1 2" key="1">
    <citation type="submission" date="2020-02" db="EMBL/GenBank/DDBJ databases">
        <authorList>
            <person name="Ma Q."/>
            <person name="Huang Y."/>
            <person name="Song X."/>
            <person name="Pei D."/>
        </authorList>
    </citation>
    <scope>NUCLEOTIDE SEQUENCE [LARGE SCALE GENOMIC DNA]</scope>
    <source>
        <strain evidence="1">Sxm20200214</strain>
        <tissue evidence="1">Leaf</tissue>
    </source>
</reference>
<dbReference type="Proteomes" id="UP000886595">
    <property type="component" value="Unassembled WGS sequence"/>
</dbReference>